<gene>
    <name evidence="1" type="ORF">D8674_010536</name>
</gene>
<dbReference type="GO" id="GO:0016301">
    <property type="term" value="F:kinase activity"/>
    <property type="evidence" value="ECO:0007669"/>
    <property type="project" value="UniProtKB-KW"/>
</dbReference>
<organism evidence="1 2">
    <name type="scientific">Pyrus ussuriensis x Pyrus communis</name>
    <dbReference type="NCBI Taxonomy" id="2448454"/>
    <lineage>
        <taxon>Eukaryota</taxon>
        <taxon>Viridiplantae</taxon>
        <taxon>Streptophyta</taxon>
        <taxon>Embryophyta</taxon>
        <taxon>Tracheophyta</taxon>
        <taxon>Spermatophyta</taxon>
        <taxon>Magnoliopsida</taxon>
        <taxon>eudicotyledons</taxon>
        <taxon>Gunneridae</taxon>
        <taxon>Pentapetalae</taxon>
        <taxon>rosids</taxon>
        <taxon>fabids</taxon>
        <taxon>Rosales</taxon>
        <taxon>Rosaceae</taxon>
        <taxon>Amygdaloideae</taxon>
        <taxon>Maleae</taxon>
        <taxon>Pyrus</taxon>
    </lineage>
</organism>
<sequence>MISPTLSIPIPYSSLSDLTTMLPPSHQDSHCRLQNLTGEGSNLVWHRSKGGCGEVLKRMVEMVS</sequence>
<keyword evidence="1" id="KW-0808">Transferase</keyword>
<dbReference type="Proteomes" id="UP000327157">
    <property type="component" value="Chromosome 13"/>
</dbReference>
<name>A0A5N5FB15_9ROSA</name>
<reference evidence="1 2" key="3">
    <citation type="submission" date="2019-11" db="EMBL/GenBank/DDBJ databases">
        <title>A de novo genome assembly of a pear dwarfing rootstock.</title>
        <authorList>
            <person name="Wang F."/>
            <person name="Wang J."/>
            <person name="Li S."/>
            <person name="Zhang Y."/>
            <person name="Fang M."/>
            <person name="Ma L."/>
            <person name="Zhao Y."/>
            <person name="Jiang S."/>
        </authorList>
    </citation>
    <scope>NUCLEOTIDE SEQUENCE [LARGE SCALE GENOMIC DNA]</scope>
    <source>
        <strain evidence="1">S2</strain>
        <tissue evidence="1">Leaf</tissue>
    </source>
</reference>
<proteinExistence type="predicted"/>
<evidence type="ECO:0000313" key="2">
    <source>
        <dbReference type="Proteomes" id="UP000327157"/>
    </source>
</evidence>
<dbReference type="AlphaFoldDB" id="A0A5N5FB15"/>
<evidence type="ECO:0000313" key="1">
    <source>
        <dbReference type="EMBL" id="KAB2600265.1"/>
    </source>
</evidence>
<reference evidence="1 2" key="1">
    <citation type="submission" date="2019-09" db="EMBL/GenBank/DDBJ databases">
        <authorList>
            <person name="Ou C."/>
        </authorList>
    </citation>
    <scope>NUCLEOTIDE SEQUENCE [LARGE SCALE GENOMIC DNA]</scope>
    <source>
        <strain evidence="1">S2</strain>
        <tissue evidence="1">Leaf</tissue>
    </source>
</reference>
<protein>
    <submittedName>
        <fullName evidence="1">Wall-associated receptor kinase-like 1</fullName>
    </submittedName>
</protein>
<keyword evidence="1" id="KW-0675">Receptor</keyword>
<reference evidence="2" key="2">
    <citation type="submission" date="2019-10" db="EMBL/GenBank/DDBJ databases">
        <title>A de novo genome assembly of a pear dwarfing rootstock.</title>
        <authorList>
            <person name="Wang F."/>
            <person name="Wang J."/>
            <person name="Li S."/>
            <person name="Zhang Y."/>
            <person name="Fang M."/>
            <person name="Ma L."/>
            <person name="Zhao Y."/>
            <person name="Jiang S."/>
        </authorList>
    </citation>
    <scope>NUCLEOTIDE SEQUENCE [LARGE SCALE GENOMIC DNA]</scope>
</reference>
<keyword evidence="2" id="KW-1185">Reference proteome</keyword>
<dbReference type="EMBL" id="SMOL01000753">
    <property type="protein sequence ID" value="KAB2600265.1"/>
    <property type="molecule type" value="Genomic_DNA"/>
</dbReference>
<comment type="caution">
    <text evidence="1">The sequence shown here is derived from an EMBL/GenBank/DDBJ whole genome shotgun (WGS) entry which is preliminary data.</text>
</comment>
<keyword evidence="1" id="KW-0418">Kinase</keyword>
<accession>A0A5N5FB15</accession>